<organism evidence="1 2">
    <name type="scientific">Aromia moschata</name>
    <dbReference type="NCBI Taxonomy" id="1265417"/>
    <lineage>
        <taxon>Eukaryota</taxon>
        <taxon>Metazoa</taxon>
        <taxon>Ecdysozoa</taxon>
        <taxon>Arthropoda</taxon>
        <taxon>Hexapoda</taxon>
        <taxon>Insecta</taxon>
        <taxon>Pterygota</taxon>
        <taxon>Neoptera</taxon>
        <taxon>Endopterygota</taxon>
        <taxon>Coleoptera</taxon>
        <taxon>Polyphaga</taxon>
        <taxon>Cucujiformia</taxon>
        <taxon>Chrysomeloidea</taxon>
        <taxon>Cerambycidae</taxon>
        <taxon>Cerambycinae</taxon>
        <taxon>Callichromatini</taxon>
        <taxon>Aromia</taxon>
    </lineage>
</organism>
<evidence type="ECO:0000313" key="1">
    <source>
        <dbReference type="EMBL" id="KAJ8953371.1"/>
    </source>
</evidence>
<reference evidence="1" key="1">
    <citation type="journal article" date="2023" name="Insect Mol. Biol.">
        <title>Genome sequencing provides insights into the evolution of gene families encoding plant cell wall-degrading enzymes in longhorned beetles.</title>
        <authorList>
            <person name="Shin N.R."/>
            <person name="Okamura Y."/>
            <person name="Kirsch R."/>
            <person name="Pauchet Y."/>
        </authorList>
    </citation>
    <scope>NUCLEOTIDE SEQUENCE</scope>
    <source>
        <strain evidence="1">AMC_N1</strain>
    </source>
</reference>
<comment type="caution">
    <text evidence="1">The sequence shown here is derived from an EMBL/GenBank/DDBJ whole genome shotgun (WGS) entry which is preliminary data.</text>
</comment>
<dbReference type="EMBL" id="JAPWTK010000056">
    <property type="protein sequence ID" value="KAJ8953371.1"/>
    <property type="molecule type" value="Genomic_DNA"/>
</dbReference>
<dbReference type="AlphaFoldDB" id="A0AAV8YRS1"/>
<sequence>MVAKDNLPINVTEKEGFKYLIKTVAPTYQLPGHNGANMVKAITDVFGKKQDEI</sequence>
<accession>A0AAV8YRS1</accession>
<protein>
    <submittedName>
        <fullName evidence="1">Uncharacterized protein</fullName>
    </submittedName>
</protein>
<name>A0AAV8YRS1_9CUCU</name>
<proteinExistence type="predicted"/>
<keyword evidence="2" id="KW-1185">Reference proteome</keyword>
<gene>
    <name evidence="1" type="ORF">NQ318_023488</name>
</gene>
<dbReference type="SUPFAM" id="SSF140996">
    <property type="entry name" value="Hermes dimerisation domain"/>
    <property type="match status" value="1"/>
</dbReference>
<dbReference type="Proteomes" id="UP001162162">
    <property type="component" value="Unassembled WGS sequence"/>
</dbReference>
<evidence type="ECO:0000313" key="2">
    <source>
        <dbReference type="Proteomes" id="UP001162162"/>
    </source>
</evidence>